<sequence>MTLEKIELGQGTGPLRGIKVVEIAGIGPGPHACTILADLGADVIRVERPGGQLLSGGPTDLLTRGRPSVALNLKDPAAAQVILDLVADADVLIEGMRPGVAERLGVGPDACLARNPRLVYGRMTGWGQDGPWSQAAGHDMNYIAITGTLHGLGQVNEKPQFPANLVGDFGGGSTYLVIGILAALLEAKVSGEGQVVDAAIVDGTAHLNTMLAAFLAGGTFKEERVSNLLDGGTPFYSIYETADGEHMSVGALEPQFFAAFVDLLGIREQVPGQLEFDRFDEMRDLIAARFKEKTRDEWCAVFDGTDACVAPILKLSEAVDHPHMKAREILVEKDGIVQPAPAPRFSRTEATLGMAPAPKAGAHTRAALTAWGIANVDDLLLQGVAVQVAEE</sequence>
<keyword evidence="1" id="KW-0808">Transferase</keyword>
<dbReference type="Gene3D" id="3.30.1540.10">
    <property type="entry name" value="formyl-coa transferase, domain 3"/>
    <property type="match status" value="1"/>
</dbReference>
<gene>
    <name evidence="1" type="ORF">D0Z08_16730</name>
</gene>
<dbReference type="AlphaFoldDB" id="A0A417Y065"/>
<name>A0A417Y065_9ACTN</name>
<organism evidence="1 2">
    <name type="scientific">Nocardioides immobilis</name>
    <dbReference type="NCBI Taxonomy" id="2049295"/>
    <lineage>
        <taxon>Bacteria</taxon>
        <taxon>Bacillati</taxon>
        <taxon>Actinomycetota</taxon>
        <taxon>Actinomycetes</taxon>
        <taxon>Propionibacteriales</taxon>
        <taxon>Nocardioidaceae</taxon>
        <taxon>Nocardioides</taxon>
    </lineage>
</organism>
<dbReference type="SUPFAM" id="SSF89796">
    <property type="entry name" value="CoA-transferase family III (CaiB/BaiF)"/>
    <property type="match status" value="1"/>
</dbReference>
<dbReference type="OrthoDB" id="3561197at2"/>
<protein>
    <submittedName>
        <fullName evidence="1">CoA transferase</fullName>
    </submittedName>
</protein>
<comment type="caution">
    <text evidence="1">The sequence shown here is derived from an EMBL/GenBank/DDBJ whole genome shotgun (WGS) entry which is preliminary data.</text>
</comment>
<keyword evidence="2" id="KW-1185">Reference proteome</keyword>
<dbReference type="Pfam" id="PF02515">
    <property type="entry name" value="CoA_transf_3"/>
    <property type="match status" value="1"/>
</dbReference>
<reference evidence="1 2" key="1">
    <citation type="submission" date="2018-09" db="EMBL/GenBank/DDBJ databases">
        <title>Genome sequencing of Nocardioides immobilis CCTCC AB 2017083 for comparison to Nocardioides silvaticus.</title>
        <authorList>
            <person name="Li C."/>
            <person name="Wang G."/>
        </authorList>
    </citation>
    <scope>NUCLEOTIDE SEQUENCE [LARGE SCALE GENOMIC DNA]</scope>
    <source>
        <strain evidence="1 2">CCTCC AB 2017083</strain>
    </source>
</reference>
<dbReference type="PANTHER" id="PTHR48228">
    <property type="entry name" value="SUCCINYL-COA--D-CITRAMALATE COA-TRANSFERASE"/>
    <property type="match status" value="1"/>
</dbReference>
<dbReference type="InterPro" id="IPR003673">
    <property type="entry name" value="CoA-Trfase_fam_III"/>
</dbReference>
<dbReference type="PANTHER" id="PTHR48228:SF5">
    <property type="entry name" value="ALPHA-METHYLACYL-COA RACEMASE"/>
    <property type="match status" value="1"/>
</dbReference>
<dbReference type="RefSeq" id="WP_118926385.1">
    <property type="nucleotide sequence ID" value="NZ_QXGH01000020.1"/>
</dbReference>
<dbReference type="Gene3D" id="3.30.60.110">
    <property type="match status" value="1"/>
</dbReference>
<dbReference type="Proteomes" id="UP000283644">
    <property type="component" value="Unassembled WGS sequence"/>
</dbReference>
<dbReference type="Gene3D" id="3.40.50.10540">
    <property type="entry name" value="Crotonobetainyl-coa:carnitine coa-transferase, domain 1"/>
    <property type="match status" value="1"/>
</dbReference>
<dbReference type="InterPro" id="IPR050509">
    <property type="entry name" value="CoA-transferase_III"/>
</dbReference>
<evidence type="ECO:0000313" key="1">
    <source>
        <dbReference type="EMBL" id="RHW26042.1"/>
    </source>
</evidence>
<dbReference type="InterPro" id="IPR044855">
    <property type="entry name" value="CoA-Trfase_III_dom3_sf"/>
</dbReference>
<dbReference type="InterPro" id="IPR023606">
    <property type="entry name" value="CoA-Trfase_III_dom_1_sf"/>
</dbReference>
<proteinExistence type="predicted"/>
<dbReference type="GO" id="GO:0016740">
    <property type="term" value="F:transferase activity"/>
    <property type="evidence" value="ECO:0007669"/>
    <property type="project" value="UniProtKB-KW"/>
</dbReference>
<accession>A0A417Y065</accession>
<dbReference type="EMBL" id="QXGH01000020">
    <property type="protein sequence ID" value="RHW26042.1"/>
    <property type="molecule type" value="Genomic_DNA"/>
</dbReference>
<evidence type="ECO:0000313" key="2">
    <source>
        <dbReference type="Proteomes" id="UP000283644"/>
    </source>
</evidence>